<proteinExistence type="inferred from homology"/>
<dbReference type="NCBIfam" id="TIGR02395">
    <property type="entry name" value="rpoN_sigma"/>
    <property type="match status" value="1"/>
</dbReference>
<keyword evidence="3" id="KW-0808">Transferase</keyword>
<feature type="domain" description="RNA polymerase sigma factor 54 DNA-binding" evidence="9">
    <location>
        <begin position="295"/>
        <end position="450"/>
    </location>
</feature>
<dbReference type="RefSeq" id="WP_186855672.1">
    <property type="nucleotide sequence ID" value="NZ_JACOOY010000006.1"/>
</dbReference>
<evidence type="ECO:0000313" key="11">
    <source>
        <dbReference type="EMBL" id="MBC5664866.1"/>
    </source>
</evidence>
<evidence type="ECO:0000256" key="6">
    <source>
        <dbReference type="ARBA" id="ARBA00023082"/>
    </source>
</evidence>
<keyword evidence="5" id="KW-0805">Transcription regulation</keyword>
<keyword evidence="7" id="KW-0238">DNA-binding</keyword>
<evidence type="ECO:0000256" key="2">
    <source>
        <dbReference type="ARBA" id="ARBA00022478"/>
    </source>
</evidence>
<name>A0ABR7EU47_9FIRM</name>
<keyword evidence="8" id="KW-0804">Transcription</keyword>
<evidence type="ECO:0000256" key="1">
    <source>
        <dbReference type="ARBA" id="ARBA00008798"/>
    </source>
</evidence>
<keyword evidence="6" id="KW-0731">Sigma factor</keyword>
<dbReference type="InterPro" id="IPR038709">
    <property type="entry name" value="RpoN_core-bd_sf"/>
</dbReference>
<dbReference type="Pfam" id="PF00309">
    <property type="entry name" value="Sigma54_AID"/>
    <property type="match status" value="1"/>
</dbReference>
<dbReference type="InterPro" id="IPR007046">
    <property type="entry name" value="RNA_pol_sigma_54_core-bd"/>
</dbReference>
<dbReference type="Gene3D" id="1.10.10.1330">
    <property type="entry name" value="RNA polymerase sigma-54 factor, core-binding domain"/>
    <property type="match status" value="1"/>
</dbReference>
<dbReference type="Proteomes" id="UP000647235">
    <property type="component" value="Unassembled WGS sequence"/>
</dbReference>
<evidence type="ECO:0000259" key="9">
    <source>
        <dbReference type="Pfam" id="PF04552"/>
    </source>
</evidence>
<dbReference type="Pfam" id="PF04552">
    <property type="entry name" value="Sigma54_DBD"/>
    <property type="match status" value="1"/>
</dbReference>
<dbReference type="PANTHER" id="PTHR32248:SF4">
    <property type="entry name" value="RNA POLYMERASE SIGMA-54 FACTOR"/>
    <property type="match status" value="1"/>
</dbReference>
<feature type="domain" description="RNA polymerase sigma factor 54 core-binding" evidence="10">
    <location>
        <begin position="99"/>
        <end position="281"/>
    </location>
</feature>
<evidence type="ECO:0000256" key="7">
    <source>
        <dbReference type="ARBA" id="ARBA00023125"/>
    </source>
</evidence>
<accession>A0ABR7EU47</accession>
<keyword evidence="4" id="KW-0548">Nucleotidyltransferase</keyword>
<dbReference type="EMBL" id="JACOOY010000006">
    <property type="protein sequence ID" value="MBC5664866.1"/>
    <property type="molecule type" value="Genomic_DNA"/>
</dbReference>
<comment type="caution">
    <text evidence="11">The sequence shown here is derived from an EMBL/GenBank/DDBJ whole genome shotgun (WGS) entry which is preliminary data.</text>
</comment>
<comment type="similarity">
    <text evidence="1">Belongs to the sigma-54 factor family.</text>
</comment>
<dbReference type="PIRSF" id="PIRSF000774">
    <property type="entry name" value="RpoN"/>
    <property type="match status" value="1"/>
</dbReference>
<organism evidence="11 12">
    <name type="scientific">Dorea hominis</name>
    <dbReference type="NCBI Taxonomy" id="2763040"/>
    <lineage>
        <taxon>Bacteria</taxon>
        <taxon>Bacillati</taxon>
        <taxon>Bacillota</taxon>
        <taxon>Clostridia</taxon>
        <taxon>Lachnospirales</taxon>
        <taxon>Lachnospiraceae</taxon>
        <taxon>Dorea</taxon>
    </lineage>
</organism>
<dbReference type="InterPro" id="IPR000394">
    <property type="entry name" value="RNA_pol_sigma_54"/>
</dbReference>
<gene>
    <name evidence="11" type="primary">rpoN</name>
    <name evidence="11" type="ORF">H8S07_06190</name>
</gene>
<keyword evidence="2" id="KW-0240">DNA-directed RNA polymerase</keyword>
<protein>
    <submittedName>
        <fullName evidence="11">RNA polymerase factor sigma-54</fullName>
    </submittedName>
</protein>
<keyword evidence="12" id="KW-1185">Reference proteome</keyword>
<dbReference type="PROSITE" id="PS50044">
    <property type="entry name" value="SIGMA54_3"/>
    <property type="match status" value="1"/>
</dbReference>
<dbReference type="PRINTS" id="PR00045">
    <property type="entry name" value="SIGMA54FCT"/>
</dbReference>
<dbReference type="PANTHER" id="PTHR32248">
    <property type="entry name" value="RNA POLYMERASE SIGMA-54 FACTOR"/>
    <property type="match status" value="1"/>
</dbReference>
<dbReference type="PROSITE" id="PS00718">
    <property type="entry name" value="SIGMA54_2"/>
    <property type="match status" value="1"/>
</dbReference>
<evidence type="ECO:0000256" key="4">
    <source>
        <dbReference type="ARBA" id="ARBA00022695"/>
    </source>
</evidence>
<reference evidence="11 12" key="1">
    <citation type="submission" date="2020-08" db="EMBL/GenBank/DDBJ databases">
        <title>Genome public.</title>
        <authorList>
            <person name="Liu C."/>
            <person name="Sun Q."/>
        </authorList>
    </citation>
    <scope>NUCLEOTIDE SEQUENCE [LARGE SCALE GENOMIC DNA]</scope>
    <source>
        <strain evidence="11 12">NSJ-36</strain>
    </source>
</reference>
<dbReference type="Gene3D" id="1.10.10.60">
    <property type="entry name" value="Homeodomain-like"/>
    <property type="match status" value="1"/>
</dbReference>
<evidence type="ECO:0000256" key="8">
    <source>
        <dbReference type="ARBA" id="ARBA00023163"/>
    </source>
</evidence>
<evidence type="ECO:0000256" key="3">
    <source>
        <dbReference type="ARBA" id="ARBA00022679"/>
    </source>
</evidence>
<evidence type="ECO:0000313" key="12">
    <source>
        <dbReference type="Proteomes" id="UP000647235"/>
    </source>
</evidence>
<dbReference type="InterPro" id="IPR007634">
    <property type="entry name" value="RNA_pol_sigma_54_DNA-bd"/>
</dbReference>
<dbReference type="Pfam" id="PF04963">
    <property type="entry name" value="Sigma54_CBD"/>
    <property type="match status" value="1"/>
</dbReference>
<evidence type="ECO:0000259" key="10">
    <source>
        <dbReference type="Pfam" id="PF04963"/>
    </source>
</evidence>
<sequence length="458" mass="53326">MRLELRQKQKQILTEKMIQSVEILQMTSQELKEYVNEVMLENPVVELDEHVKENTGTESIEERQQQTSAEEQYHYLTQRQSDDDDISNLKNKWNVDPNDEETLQDYLWSQLLWKEYSDRDEKILKFILDSLDDRGYLTDTVEDIVDSVGETKEHIIQLIEEVRTLEPAGVAAMNLQQCLQLQLQRRGELDHNMEKLVTECLPLLGENKIPQIAKKMKLSIDEILVMCERLKTLSPKPGGSFSNRQQMKYIIPDVIVVKFKEYYDILLNDWMYADISISPYYSQMQKNNSSQEVKDYLEQKIKQANWVKQSIEQRNTTLLKVARAIVVHQKDFFEHGSAYLKPYRLADAAEEIGIHESTVSRAVNKKYLQCSQGIFPLSYFFVRGMQENAEQSGAAIKGMIRELIRQENKKKPYSDAVITKLLNEKGIQISRRTVAKYRDQEGIPGASGRKDWKQDSVV</sequence>
<evidence type="ECO:0000256" key="5">
    <source>
        <dbReference type="ARBA" id="ARBA00023015"/>
    </source>
</evidence>